<comment type="caution">
    <text evidence="1">The sequence shown here is derived from an EMBL/GenBank/DDBJ whole genome shotgun (WGS) entry which is preliminary data.</text>
</comment>
<evidence type="ECO:0000313" key="1">
    <source>
        <dbReference type="EMBL" id="KAF9991368.1"/>
    </source>
</evidence>
<gene>
    <name evidence="1" type="ORF">BGZ80_009184</name>
</gene>
<feature type="non-terminal residue" evidence="1">
    <location>
        <position position="156"/>
    </location>
</feature>
<dbReference type="EMBL" id="JAAAID010005286">
    <property type="protein sequence ID" value="KAF9991368.1"/>
    <property type="molecule type" value="Genomic_DNA"/>
</dbReference>
<dbReference type="InterPro" id="IPR023213">
    <property type="entry name" value="CAT-like_dom_sf"/>
</dbReference>
<feature type="non-terminal residue" evidence="1">
    <location>
        <position position="1"/>
    </location>
</feature>
<dbReference type="Gene3D" id="3.30.559.10">
    <property type="entry name" value="Chloramphenicol acetyltransferase-like domain"/>
    <property type="match status" value="1"/>
</dbReference>
<organism evidence="1 2">
    <name type="scientific">Entomortierella chlamydospora</name>
    <dbReference type="NCBI Taxonomy" id="101097"/>
    <lineage>
        <taxon>Eukaryota</taxon>
        <taxon>Fungi</taxon>
        <taxon>Fungi incertae sedis</taxon>
        <taxon>Mucoromycota</taxon>
        <taxon>Mortierellomycotina</taxon>
        <taxon>Mortierellomycetes</taxon>
        <taxon>Mortierellales</taxon>
        <taxon>Mortierellaceae</taxon>
        <taxon>Entomortierella</taxon>
    </lineage>
</organism>
<keyword evidence="2" id="KW-1185">Reference proteome</keyword>
<reference evidence="1" key="1">
    <citation type="journal article" date="2020" name="Fungal Divers.">
        <title>Resolving the Mortierellaceae phylogeny through synthesis of multi-gene phylogenetics and phylogenomics.</title>
        <authorList>
            <person name="Vandepol N."/>
            <person name="Liber J."/>
            <person name="Desiro A."/>
            <person name="Na H."/>
            <person name="Kennedy M."/>
            <person name="Barry K."/>
            <person name="Grigoriev I.V."/>
            <person name="Miller A.N."/>
            <person name="O'Donnell K."/>
            <person name="Stajich J.E."/>
            <person name="Bonito G."/>
        </authorList>
    </citation>
    <scope>NUCLEOTIDE SEQUENCE</scope>
    <source>
        <strain evidence="1">NRRL 2769</strain>
    </source>
</reference>
<name>A0A9P6MBX0_9FUNG</name>
<protein>
    <recommendedName>
        <fullName evidence="3">Condensation domain-containing protein</fullName>
    </recommendedName>
</protein>
<sequence>SLSMPAQVVLRQAQLSITELSLDPANGPIWEQLSTLYDPRAHRINLSKAPLVRFAISQDDGGRWIAVELMHHLIGDHSTSDVMMSEIQVELERQYHTLPEPQPFRNMIAQARSGPTDIMHEKFFSNMLSEIDTPALPYGLTDVHRDGVDITESHLS</sequence>
<evidence type="ECO:0008006" key="3">
    <source>
        <dbReference type="Google" id="ProtNLM"/>
    </source>
</evidence>
<dbReference type="Gene3D" id="3.30.559.30">
    <property type="entry name" value="Nonribosomal peptide synthetase, condensation domain"/>
    <property type="match status" value="1"/>
</dbReference>
<dbReference type="Proteomes" id="UP000703661">
    <property type="component" value="Unassembled WGS sequence"/>
</dbReference>
<evidence type="ECO:0000313" key="2">
    <source>
        <dbReference type="Proteomes" id="UP000703661"/>
    </source>
</evidence>
<dbReference type="SUPFAM" id="SSF52777">
    <property type="entry name" value="CoA-dependent acyltransferases"/>
    <property type="match status" value="1"/>
</dbReference>
<proteinExistence type="predicted"/>
<accession>A0A9P6MBX0</accession>
<dbReference type="AlphaFoldDB" id="A0A9P6MBX0"/>